<dbReference type="Proteomes" id="UP000642180">
    <property type="component" value="Unassembled WGS sequence"/>
</dbReference>
<dbReference type="EMBL" id="BMDI01000001">
    <property type="protein sequence ID" value="GGI15710.1"/>
    <property type="molecule type" value="Genomic_DNA"/>
</dbReference>
<dbReference type="RefSeq" id="WP_188379257.1">
    <property type="nucleotide sequence ID" value="NZ_BMDI01000001.1"/>
</dbReference>
<dbReference type="GO" id="GO:0003677">
    <property type="term" value="F:DNA binding"/>
    <property type="evidence" value="ECO:0007669"/>
    <property type="project" value="InterPro"/>
</dbReference>
<organism evidence="2 3">
    <name type="scientific">Oxalicibacterium faecigallinarum</name>
    <dbReference type="NCBI Taxonomy" id="573741"/>
    <lineage>
        <taxon>Bacteria</taxon>
        <taxon>Pseudomonadati</taxon>
        <taxon>Pseudomonadota</taxon>
        <taxon>Betaproteobacteria</taxon>
        <taxon>Burkholderiales</taxon>
        <taxon>Oxalobacteraceae</taxon>
        <taxon>Oxalicibacterium</taxon>
    </lineage>
</organism>
<name>A0A8J3EY65_9BURK</name>
<evidence type="ECO:0000313" key="3">
    <source>
        <dbReference type="Proteomes" id="UP000642180"/>
    </source>
</evidence>
<dbReference type="PROSITE" id="PS50943">
    <property type="entry name" value="HTH_CROC1"/>
    <property type="match status" value="1"/>
</dbReference>
<comment type="caution">
    <text evidence="2">The sequence shown here is derived from an EMBL/GenBank/DDBJ whole genome shotgun (WGS) entry which is preliminary data.</text>
</comment>
<accession>A0A8J3EY65</accession>
<sequence>MPNPIHEPRYQIFKEMLTAARMSAGLKQSEVADRLGKPQSFVSKYERSERRLDVPEFLEVAAVLGIDVAKFLKAYQAELAKRR</sequence>
<dbReference type="CDD" id="cd00093">
    <property type="entry name" value="HTH_XRE"/>
    <property type="match status" value="1"/>
</dbReference>
<keyword evidence="3" id="KW-1185">Reference proteome</keyword>
<dbReference type="Gene3D" id="1.10.260.40">
    <property type="entry name" value="lambda repressor-like DNA-binding domains"/>
    <property type="match status" value="1"/>
</dbReference>
<dbReference type="InterPro" id="IPR010982">
    <property type="entry name" value="Lambda_DNA-bd_dom_sf"/>
</dbReference>
<proteinExistence type="predicted"/>
<dbReference type="Pfam" id="PF01381">
    <property type="entry name" value="HTH_3"/>
    <property type="match status" value="1"/>
</dbReference>
<evidence type="ECO:0000313" key="2">
    <source>
        <dbReference type="EMBL" id="GGI15710.1"/>
    </source>
</evidence>
<evidence type="ECO:0000259" key="1">
    <source>
        <dbReference type="PROSITE" id="PS50943"/>
    </source>
</evidence>
<protein>
    <submittedName>
        <fullName evidence="2">Transcriptional regulator</fullName>
    </submittedName>
</protein>
<dbReference type="InterPro" id="IPR001387">
    <property type="entry name" value="Cro/C1-type_HTH"/>
</dbReference>
<reference evidence="3" key="1">
    <citation type="journal article" date="2019" name="Int. J. Syst. Evol. Microbiol.">
        <title>The Global Catalogue of Microorganisms (GCM) 10K type strain sequencing project: providing services to taxonomists for standard genome sequencing and annotation.</title>
        <authorList>
            <consortium name="The Broad Institute Genomics Platform"/>
            <consortium name="The Broad Institute Genome Sequencing Center for Infectious Disease"/>
            <person name="Wu L."/>
            <person name="Ma J."/>
        </authorList>
    </citation>
    <scope>NUCLEOTIDE SEQUENCE [LARGE SCALE GENOMIC DNA]</scope>
    <source>
        <strain evidence="3">CCM 2767</strain>
    </source>
</reference>
<feature type="domain" description="HTH cro/C1-type" evidence="1">
    <location>
        <begin position="17"/>
        <end position="71"/>
    </location>
</feature>
<dbReference type="SUPFAM" id="SSF47413">
    <property type="entry name" value="lambda repressor-like DNA-binding domains"/>
    <property type="match status" value="1"/>
</dbReference>
<dbReference type="SMART" id="SM00530">
    <property type="entry name" value="HTH_XRE"/>
    <property type="match status" value="1"/>
</dbReference>
<dbReference type="AlphaFoldDB" id="A0A8J3EY65"/>
<gene>
    <name evidence="2" type="ORF">GCM10008066_00260</name>
</gene>